<comment type="caution">
    <text evidence="1">The sequence shown here is derived from an EMBL/GenBank/DDBJ whole genome shotgun (WGS) entry which is preliminary data.</text>
</comment>
<keyword evidence="2" id="KW-1185">Reference proteome</keyword>
<organism evidence="1 2">
    <name type="scientific">Clonorchis sinensis</name>
    <name type="common">Chinese liver fluke</name>
    <dbReference type="NCBI Taxonomy" id="79923"/>
    <lineage>
        <taxon>Eukaryota</taxon>
        <taxon>Metazoa</taxon>
        <taxon>Spiralia</taxon>
        <taxon>Lophotrochozoa</taxon>
        <taxon>Platyhelminthes</taxon>
        <taxon>Trematoda</taxon>
        <taxon>Digenea</taxon>
        <taxon>Opisthorchiida</taxon>
        <taxon>Opisthorchiata</taxon>
        <taxon>Opisthorchiidae</taxon>
        <taxon>Clonorchis</taxon>
    </lineage>
</organism>
<sequence>MCDKQEGNPLPENINARLQPKDMTNSHSSRCTKIEMETNPTGAMLLKILRQPTTGFTLSFRAHQGLREFYNGGRFCKKINFFLIFQVELGVGTQVNKFLHSFCGLIICVDDYTFSLLFCGEMSFTEILYLKLRSSFSVGEILVSVGKTKSNTNEGGHFDRYTHLQINLVFTEGSGESLVYDILQLSLLHAGHLVVHLVRFSRYRTKPLVNDNLRLNVLQKGHLTFHLVRYSVHRSMFS</sequence>
<dbReference type="Proteomes" id="UP000286415">
    <property type="component" value="Unassembled WGS sequence"/>
</dbReference>
<gene>
    <name evidence="1" type="ORF">CSKR_106962</name>
</gene>
<dbReference type="InParanoid" id="A0A419Q1X8"/>
<dbReference type="EMBL" id="NIRI02000076">
    <property type="protein sequence ID" value="KAG5441999.1"/>
    <property type="molecule type" value="Genomic_DNA"/>
</dbReference>
<proteinExistence type="predicted"/>
<reference evidence="1 2" key="1">
    <citation type="journal article" date="2018" name="Biotechnol. Adv.">
        <title>Improved genomic resources and new bioinformatic workflow for the carcinogenic parasite Clonorchis sinensis: Biotechnological implications.</title>
        <authorList>
            <person name="Wang D."/>
            <person name="Korhonen P.K."/>
            <person name="Gasser R.B."/>
            <person name="Young N.D."/>
        </authorList>
    </citation>
    <scope>NUCLEOTIDE SEQUENCE [LARGE SCALE GENOMIC DNA]</scope>
    <source>
        <strain evidence="1">Cs-k2</strain>
    </source>
</reference>
<evidence type="ECO:0000313" key="1">
    <source>
        <dbReference type="EMBL" id="KAG5441999.1"/>
    </source>
</evidence>
<accession>A0A419Q1X8</accession>
<protein>
    <submittedName>
        <fullName evidence="1">Uncharacterized protein</fullName>
    </submittedName>
</protein>
<name>A0A419Q1X8_CLOSI</name>
<evidence type="ECO:0000313" key="2">
    <source>
        <dbReference type="Proteomes" id="UP000286415"/>
    </source>
</evidence>
<reference evidence="1 2" key="2">
    <citation type="journal article" date="2021" name="Genomics">
        <title>High-quality reference genome for Clonorchis sinensis.</title>
        <authorList>
            <person name="Young N.D."/>
            <person name="Stroehlein A.J."/>
            <person name="Kinkar L."/>
            <person name="Wang T."/>
            <person name="Sohn W.M."/>
            <person name="Chang B.C.H."/>
            <person name="Kaur P."/>
            <person name="Weisz D."/>
            <person name="Dudchenko O."/>
            <person name="Aiden E.L."/>
            <person name="Korhonen P.K."/>
            <person name="Gasser R.B."/>
        </authorList>
    </citation>
    <scope>NUCLEOTIDE SEQUENCE [LARGE SCALE GENOMIC DNA]</scope>
    <source>
        <strain evidence="1">Cs-k2</strain>
    </source>
</reference>
<dbReference type="AlphaFoldDB" id="A0A419Q1X8"/>